<reference evidence="1" key="1">
    <citation type="submission" date="2011-08" db="EMBL/GenBank/DDBJ databases">
        <authorList>
            <consortium name="The Broad Institute Genome Sequencing Platform"/>
            <person name="Earl A."/>
            <person name="Ward D."/>
            <person name="Feldgarden M."/>
            <person name="Gevers D."/>
            <person name="Sizova M."/>
            <person name="Hazen A."/>
            <person name="Epstein S."/>
            <person name="Young S.K."/>
            <person name="Zeng Q."/>
            <person name="Gargeya S."/>
            <person name="Fitzgerald M."/>
            <person name="Haas B."/>
            <person name="Abouelleil A."/>
            <person name="Alvarado L."/>
            <person name="Arachchi H.M."/>
            <person name="Berlin A."/>
            <person name="Brown A."/>
            <person name="Chapman S.B."/>
            <person name="Chen Z."/>
            <person name="Dunbar C."/>
            <person name="Freedman E."/>
            <person name="Gearin G."/>
            <person name="Gellesch M."/>
            <person name="Goldberg J."/>
            <person name="Griggs A."/>
            <person name="Gujja S."/>
            <person name="Heiman D."/>
            <person name="Howarth C."/>
            <person name="Larson L."/>
            <person name="Lui A."/>
            <person name="MacDonald P.J.P."/>
            <person name="Montmayeur A."/>
            <person name="Murphy C."/>
            <person name="Neiman D."/>
            <person name="Pearson M."/>
            <person name="Priest M."/>
            <person name="Roberts A."/>
            <person name="Saif S."/>
            <person name="Shea T."/>
            <person name="Shenoy N."/>
            <person name="Sisk P."/>
            <person name="Stolte C."/>
            <person name="Sykes S."/>
            <person name="Wortman J."/>
            <person name="Nusbaum C."/>
            <person name="Birren B."/>
        </authorList>
    </citation>
    <scope>NUCLEOTIDE SEQUENCE</scope>
    <source>
        <strain evidence="1">ACB1</strain>
    </source>
</reference>
<dbReference type="PATRIC" id="fig|796943.3.peg.1449"/>
<comment type="caution">
    <text evidence="1">The sequence shown here is derived from an EMBL/GenBank/DDBJ whole genome shotgun (WGS) entry which is preliminary data.</text>
</comment>
<name>G9WNU1_9FIRM</name>
<dbReference type="SUPFAM" id="SSF53448">
    <property type="entry name" value="Nucleotide-diphospho-sugar transferases"/>
    <property type="match status" value="1"/>
</dbReference>
<accession>G9WNU1</accession>
<sequence length="302" mass="35476">MEKELWKKRKLEKGGKLWNKVKRGFLSVSSKERKEKDRRDERVEHVFVVPCYGKSPYLETMLRSLLAQKKKSPIYLCTSTESSFLQELAKKYHLPLYIRRKEPSLAKDWNFALEIGRKRGKLVTIAHQDDCYHEDYSFAVCHAYRSFPDGSLIFTQAEDINAEGEKIPNVSEKIKRLLRLPYCLTKKTNELPYKLLPLSFGNPIPCPSCTYVMDKTPEFLFDNKSKFVTDWRAFLRLAKAEGRFLYVKKPLLYYRRHPSSETRKQMKDNRRRKEEREVLQSIHGKLLGGILSFVYSASSLFA</sequence>
<dbReference type="AlphaFoldDB" id="G9WNU1"/>
<dbReference type="HOGENOM" id="CLU_064280_0_0_9"/>
<dbReference type="STRING" id="796943.HMPREF9625_01024"/>
<dbReference type="Gene3D" id="3.90.550.10">
    <property type="entry name" value="Spore Coat Polysaccharide Biosynthesis Protein SpsA, Chain A"/>
    <property type="match status" value="1"/>
</dbReference>
<dbReference type="RefSeq" id="WP_009534880.1">
    <property type="nucleotide sequence ID" value="NZ_KE148312.1"/>
</dbReference>
<dbReference type="Proteomes" id="UP000018461">
    <property type="component" value="Unassembled WGS sequence"/>
</dbReference>
<dbReference type="EMBL" id="AFZC02000003">
    <property type="protein sequence ID" value="EHL10828.1"/>
    <property type="molecule type" value="Genomic_DNA"/>
</dbReference>
<protein>
    <submittedName>
        <fullName evidence="1">Uncharacterized protein</fullName>
    </submittedName>
</protein>
<keyword evidence="2" id="KW-1185">Reference proteome</keyword>
<dbReference type="InterPro" id="IPR029044">
    <property type="entry name" value="Nucleotide-diphossugar_trans"/>
</dbReference>
<evidence type="ECO:0000313" key="1">
    <source>
        <dbReference type="EMBL" id="EHL10828.1"/>
    </source>
</evidence>
<reference evidence="1" key="2">
    <citation type="submission" date="2013-03" db="EMBL/GenBank/DDBJ databases">
        <title>The Genome Sequence of Oribacterium sp. ACB1.</title>
        <authorList>
            <consortium name="The Broad Institute Genomics Platform"/>
            <consortium name="The Broad Institute Genome Sequencing Center for Infectious Disease"/>
            <person name="Earl A."/>
            <person name="Ward D."/>
            <person name="Feldgarden M."/>
            <person name="Gevers D."/>
            <person name="Sizova M."/>
            <person name="Hazen A."/>
            <person name="Epstein S."/>
            <person name="Walker B."/>
            <person name="Young S."/>
            <person name="Zeng Q."/>
            <person name="Gargeya S."/>
            <person name="Fitzgerald M."/>
            <person name="Haas B."/>
            <person name="Abouelleil A."/>
            <person name="Allen A.W."/>
            <person name="Alvarado L."/>
            <person name="Arachchi H.M."/>
            <person name="Berlin A.M."/>
            <person name="Chapman S.B."/>
            <person name="Gainer-Dewar J."/>
            <person name="Goldberg J."/>
            <person name="Griggs A."/>
            <person name="Gujja S."/>
            <person name="Hansen M."/>
            <person name="Howarth C."/>
            <person name="Imamovic A."/>
            <person name="Ireland A."/>
            <person name="Larimer J."/>
            <person name="McCowan C."/>
            <person name="Murphy C."/>
            <person name="Pearson M."/>
            <person name="Poon T.W."/>
            <person name="Priest M."/>
            <person name="Roberts A."/>
            <person name="Saif S."/>
            <person name="Shea T."/>
            <person name="Sisk P."/>
            <person name="Sykes S."/>
            <person name="Wortman J."/>
            <person name="Nusbaum C."/>
            <person name="Birren B."/>
        </authorList>
    </citation>
    <scope>NUCLEOTIDE SEQUENCE [LARGE SCALE GENOMIC DNA]</scope>
    <source>
        <strain evidence="1">ACB1</strain>
    </source>
</reference>
<dbReference type="CDD" id="cd00761">
    <property type="entry name" value="Glyco_tranf_GTA_type"/>
    <property type="match status" value="1"/>
</dbReference>
<proteinExistence type="predicted"/>
<organism evidence="1 2">
    <name type="scientific">Oribacterium parvum ACB1</name>
    <dbReference type="NCBI Taxonomy" id="796943"/>
    <lineage>
        <taxon>Bacteria</taxon>
        <taxon>Bacillati</taxon>
        <taxon>Bacillota</taxon>
        <taxon>Clostridia</taxon>
        <taxon>Lachnospirales</taxon>
        <taxon>Lachnospiraceae</taxon>
        <taxon>Oribacterium</taxon>
    </lineage>
</organism>
<gene>
    <name evidence="1" type="ORF">HMPREF9625_01024</name>
</gene>
<evidence type="ECO:0000313" key="2">
    <source>
        <dbReference type="Proteomes" id="UP000018461"/>
    </source>
</evidence>